<feature type="domain" description="MobA-like NTP transferase" evidence="9">
    <location>
        <begin position="3"/>
        <end position="144"/>
    </location>
</feature>
<dbReference type="EC" id="2.7.7.77" evidence="8"/>
<dbReference type="GO" id="GO:0061603">
    <property type="term" value="F:molybdenum cofactor guanylyltransferase activity"/>
    <property type="evidence" value="ECO:0007669"/>
    <property type="project" value="UniProtKB-EC"/>
</dbReference>
<dbReference type="Pfam" id="PF12804">
    <property type="entry name" value="NTP_transf_3"/>
    <property type="match status" value="1"/>
</dbReference>
<accession>A0A9W6LLF6</accession>
<evidence type="ECO:0000256" key="4">
    <source>
        <dbReference type="ARBA" id="ARBA00022741"/>
    </source>
</evidence>
<evidence type="ECO:0000313" key="10">
    <source>
        <dbReference type="EMBL" id="GLI54632.1"/>
    </source>
</evidence>
<keyword evidence="2 8" id="KW-0808">Transferase</keyword>
<dbReference type="PANTHER" id="PTHR19136">
    <property type="entry name" value="MOLYBDENUM COFACTOR GUANYLYLTRANSFERASE"/>
    <property type="match status" value="1"/>
</dbReference>
<feature type="binding site" evidence="8">
    <location>
        <position position="62"/>
    </location>
    <ligand>
        <name>GTP</name>
        <dbReference type="ChEBI" id="CHEBI:37565"/>
    </ligand>
</feature>
<dbReference type="GO" id="GO:0046872">
    <property type="term" value="F:metal ion binding"/>
    <property type="evidence" value="ECO:0007669"/>
    <property type="project" value="UniProtKB-KW"/>
</dbReference>
<evidence type="ECO:0000313" key="11">
    <source>
        <dbReference type="Proteomes" id="UP001144471"/>
    </source>
</evidence>
<dbReference type="CDD" id="cd02503">
    <property type="entry name" value="MobA"/>
    <property type="match status" value="1"/>
</dbReference>
<comment type="subcellular location">
    <subcellularLocation>
        <location evidence="8">Cytoplasm</location>
    </subcellularLocation>
</comment>
<evidence type="ECO:0000256" key="8">
    <source>
        <dbReference type="HAMAP-Rule" id="MF_00316"/>
    </source>
</evidence>
<feature type="binding site" evidence="8">
    <location>
        <position position="19"/>
    </location>
    <ligand>
        <name>GTP</name>
        <dbReference type="ChEBI" id="CHEBI:37565"/>
    </ligand>
</feature>
<dbReference type="PANTHER" id="PTHR19136:SF81">
    <property type="entry name" value="MOLYBDENUM COFACTOR GUANYLYLTRANSFERASE"/>
    <property type="match status" value="1"/>
</dbReference>
<comment type="similarity">
    <text evidence="8">Belongs to the MobA family.</text>
</comment>
<comment type="catalytic activity">
    <reaction evidence="8">
        <text>Mo-molybdopterin + GTP + H(+) = Mo-molybdopterin guanine dinucleotide + diphosphate</text>
        <dbReference type="Rhea" id="RHEA:34243"/>
        <dbReference type="ChEBI" id="CHEBI:15378"/>
        <dbReference type="ChEBI" id="CHEBI:33019"/>
        <dbReference type="ChEBI" id="CHEBI:37565"/>
        <dbReference type="ChEBI" id="CHEBI:71302"/>
        <dbReference type="ChEBI" id="CHEBI:71310"/>
        <dbReference type="EC" id="2.7.7.77"/>
    </reaction>
</comment>
<gene>
    <name evidence="8 10" type="primary">mobA</name>
    <name evidence="10" type="ORF">PM10SUCC1_01470</name>
</gene>
<evidence type="ECO:0000259" key="9">
    <source>
        <dbReference type="Pfam" id="PF12804"/>
    </source>
</evidence>
<dbReference type="GO" id="GO:0006777">
    <property type="term" value="P:Mo-molybdopterin cofactor biosynthetic process"/>
    <property type="evidence" value="ECO:0007669"/>
    <property type="project" value="UniProtKB-KW"/>
</dbReference>
<dbReference type="InterPro" id="IPR013482">
    <property type="entry name" value="Molybde_CF_guanTrfase"/>
</dbReference>
<evidence type="ECO:0000256" key="3">
    <source>
        <dbReference type="ARBA" id="ARBA00022723"/>
    </source>
</evidence>
<keyword evidence="6 8" id="KW-0342">GTP-binding</keyword>
<comment type="caution">
    <text evidence="10">The sequence shown here is derived from an EMBL/GenBank/DDBJ whole genome shotgun (WGS) entry which is preliminary data.</text>
</comment>
<comment type="function">
    <text evidence="8">Transfers a GMP moiety from GTP to Mo-molybdopterin (Mo-MPT) cofactor (Moco or molybdenum cofactor) to form Mo-molybdopterin guanine dinucleotide (Mo-MGD) cofactor.</text>
</comment>
<feature type="binding site" evidence="8">
    <location>
        <position position="91"/>
    </location>
    <ligand>
        <name>GTP</name>
        <dbReference type="ChEBI" id="CHEBI:37565"/>
    </ligand>
</feature>
<sequence>MNGCIMAGGRNSRMNYRVKALLEYEGATFLERIIAALGDADKFIVTNTPEVFRDTDLPMYPDLVKDIGPMGGVYTALKVSTHERCIMVGCDMPLINREIIEIIDSQKGYDVVVPRIDGRVEMLCAMYSKECIPVIERLIGEKKYKLSLILKEVRVKYIELPREKLQHFININSPEDYRKLSK</sequence>
<evidence type="ECO:0000256" key="7">
    <source>
        <dbReference type="ARBA" id="ARBA00023150"/>
    </source>
</evidence>
<dbReference type="EMBL" id="BSDY01000001">
    <property type="protein sequence ID" value="GLI54632.1"/>
    <property type="molecule type" value="Genomic_DNA"/>
</dbReference>
<dbReference type="Gene3D" id="3.90.550.10">
    <property type="entry name" value="Spore Coat Polysaccharide Biosynthesis Protein SpsA, Chain A"/>
    <property type="match status" value="1"/>
</dbReference>
<proteinExistence type="inferred from homology"/>
<dbReference type="GO" id="GO:0005525">
    <property type="term" value="F:GTP binding"/>
    <property type="evidence" value="ECO:0007669"/>
    <property type="project" value="UniProtKB-UniRule"/>
</dbReference>
<comment type="domain">
    <text evidence="8">The N-terminal domain determines nucleotide recognition and specific binding, while the C-terminal domain determines the specific binding to the target protein.</text>
</comment>
<dbReference type="Proteomes" id="UP001144471">
    <property type="component" value="Unassembled WGS sequence"/>
</dbReference>
<name>A0A9W6LLF6_9FUSO</name>
<keyword evidence="5 8" id="KW-0460">Magnesium</keyword>
<comment type="caution">
    <text evidence="8">Lacks conserved residue(s) required for the propagation of feature annotation.</text>
</comment>
<dbReference type="SUPFAM" id="SSF53448">
    <property type="entry name" value="Nucleotide-diphospho-sugar transferases"/>
    <property type="match status" value="1"/>
</dbReference>
<dbReference type="InterPro" id="IPR029044">
    <property type="entry name" value="Nucleotide-diphossugar_trans"/>
</dbReference>
<organism evidence="10 11">
    <name type="scientific">Propionigenium maris DSM 9537</name>
    <dbReference type="NCBI Taxonomy" id="1123000"/>
    <lineage>
        <taxon>Bacteria</taxon>
        <taxon>Fusobacteriati</taxon>
        <taxon>Fusobacteriota</taxon>
        <taxon>Fusobacteriia</taxon>
        <taxon>Fusobacteriales</taxon>
        <taxon>Fusobacteriaceae</taxon>
        <taxon>Propionigenium</taxon>
    </lineage>
</organism>
<keyword evidence="7 8" id="KW-0501">Molybdenum cofactor biosynthesis</keyword>
<evidence type="ECO:0000256" key="5">
    <source>
        <dbReference type="ARBA" id="ARBA00022842"/>
    </source>
</evidence>
<dbReference type="InterPro" id="IPR025877">
    <property type="entry name" value="MobA-like_NTP_Trfase"/>
</dbReference>
<keyword evidence="11" id="KW-1185">Reference proteome</keyword>
<comment type="cofactor">
    <cofactor evidence="8">
        <name>Mg(2+)</name>
        <dbReference type="ChEBI" id="CHEBI:18420"/>
    </cofactor>
</comment>
<keyword evidence="1 8" id="KW-0963">Cytoplasm</keyword>
<evidence type="ECO:0000256" key="1">
    <source>
        <dbReference type="ARBA" id="ARBA00022490"/>
    </source>
</evidence>
<dbReference type="GO" id="GO:0005737">
    <property type="term" value="C:cytoplasm"/>
    <property type="evidence" value="ECO:0007669"/>
    <property type="project" value="UniProtKB-SubCell"/>
</dbReference>
<keyword evidence="10" id="KW-0548">Nucleotidyltransferase</keyword>
<protein>
    <recommendedName>
        <fullName evidence="8">Probable molybdenum cofactor guanylyltransferase</fullName>
        <shortName evidence="8">MoCo guanylyltransferase</shortName>
        <ecNumber evidence="8">2.7.7.77</ecNumber>
    </recommendedName>
    <alternativeName>
        <fullName evidence="8">GTP:molybdopterin guanylyltransferase</fullName>
    </alternativeName>
    <alternativeName>
        <fullName evidence="8">Mo-MPT guanylyltransferase</fullName>
    </alternativeName>
    <alternativeName>
        <fullName evidence="8">Molybdopterin guanylyltransferase</fullName>
    </alternativeName>
    <alternativeName>
        <fullName evidence="8">Molybdopterin-guanine dinucleotide synthase</fullName>
        <shortName evidence="8">MGD synthase</shortName>
    </alternativeName>
</protein>
<reference evidence="10" key="1">
    <citation type="submission" date="2022-12" db="EMBL/GenBank/DDBJ databases">
        <title>Reference genome sequencing for broad-spectrum identification of bacterial and archaeal isolates by mass spectrometry.</title>
        <authorList>
            <person name="Sekiguchi Y."/>
            <person name="Tourlousse D.M."/>
        </authorList>
    </citation>
    <scope>NUCLEOTIDE SEQUENCE</scope>
    <source>
        <strain evidence="10">10succ1</strain>
    </source>
</reference>
<feature type="binding site" evidence="8">
    <location>
        <position position="91"/>
    </location>
    <ligand>
        <name>Mg(2+)</name>
        <dbReference type="ChEBI" id="CHEBI:18420"/>
    </ligand>
</feature>
<keyword evidence="3 8" id="KW-0479">Metal-binding</keyword>
<keyword evidence="4 8" id="KW-0547">Nucleotide-binding</keyword>
<dbReference type="AlphaFoldDB" id="A0A9W6LLF6"/>
<evidence type="ECO:0000256" key="2">
    <source>
        <dbReference type="ARBA" id="ARBA00022679"/>
    </source>
</evidence>
<dbReference type="RefSeq" id="WP_281832420.1">
    <property type="nucleotide sequence ID" value="NZ_BSDY01000001.1"/>
</dbReference>
<evidence type="ECO:0000256" key="6">
    <source>
        <dbReference type="ARBA" id="ARBA00023134"/>
    </source>
</evidence>
<dbReference type="HAMAP" id="MF_00316">
    <property type="entry name" value="MobA"/>
    <property type="match status" value="1"/>
</dbReference>